<dbReference type="RefSeq" id="WP_274358742.1">
    <property type="nucleotide sequence ID" value="NZ_CP118101.1"/>
</dbReference>
<feature type="transmembrane region" description="Helical" evidence="1">
    <location>
        <begin position="42"/>
        <end position="60"/>
    </location>
</feature>
<evidence type="ECO:0000313" key="2">
    <source>
        <dbReference type="EMBL" id="WDH80739.1"/>
    </source>
</evidence>
<name>A0AAX3MV23_9BACL</name>
<dbReference type="Proteomes" id="UP001220962">
    <property type="component" value="Chromosome"/>
</dbReference>
<accession>A0AAX3MV23</accession>
<reference evidence="2" key="1">
    <citation type="submission" date="2023-02" db="EMBL/GenBank/DDBJ databases">
        <title>Pathogen: clinical or host-associated sample.</title>
        <authorList>
            <person name="Hergert J."/>
            <person name="Casey R."/>
            <person name="Wagner J."/>
            <person name="Young E.L."/>
            <person name="Oakeson K.F."/>
        </authorList>
    </citation>
    <scope>NUCLEOTIDE SEQUENCE</scope>
    <source>
        <strain evidence="2">2022CK-00830</strain>
    </source>
</reference>
<keyword evidence="1" id="KW-0472">Membrane</keyword>
<feature type="transmembrane region" description="Helical" evidence="1">
    <location>
        <begin position="12"/>
        <end position="30"/>
    </location>
</feature>
<proteinExistence type="predicted"/>
<protein>
    <submittedName>
        <fullName evidence="2">Uncharacterized protein</fullName>
    </submittedName>
</protein>
<evidence type="ECO:0000313" key="3">
    <source>
        <dbReference type="Proteomes" id="UP001220962"/>
    </source>
</evidence>
<keyword evidence="1" id="KW-0812">Transmembrane</keyword>
<dbReference type="AlphaFoldDB" id="A0AAX3MV23"/>
<gene>
    <name evidence="2" type="ORF">PUW23_14400</name>
</gene>
<sequence length="174" mass="19835">MKLYPEMFISPWHLIVVVLVIIAFTALVIGKYDKRTILKSTGISALVIYFFVTIPIGLIVQESSYKEEMMLEELDQEHASPVHKLNAESNDEVYITVGAFKDEESAHVLVYAGNYSNTTFDGDLEVVVFDQEMNTVFSETYEGIHLKPGAQKEIDEIYTSQPMQTFRYSYTTQP</sequence>
<keyword evidence="1" id="KW-1133">Transmembrane helix</keyword>
<organism evidence="2 3">
    <name type="scientific">Paenibacillus urinalis</name>
    <dbReference type="NCBI Taxonomy" id="521520"/>
    <lineage>
        <taxon>Bacteria</taxon>
        <taxon>Bacillati</taxon>
        <taxon>Bacillota</taxon>
        <taxon>Bacilli</taxon>
        <taxon>Bacillales</taxon>
        <taxon>Paenibacillaceae</taxon>
        <taxon>Paenibacillus</taxon>
    </lineage>
</organism>
<evidence type="ECO:0000256" key="1">
    <source>
        <dbReference type="SAM" id="Phobius"/>
    </source>
</evidence>
<dbReference type="EMBL" id="CP118101">
    <property type="protein sequence ID" value="WDH80739.1"/>
    <property type="molecule type" value="Genomic_DNA"/>
</dbReference>